<evidence type="ECO:0000256" key="6">
    <source>
        <dbReference type="ARBA" id="ARBA00022747"/>
    </source>
</evidence>
<dbReference type="GO" id="GO:0015667">
    <property type="term" value="F:site-specific DNA-methyltransferase (cytosine-N4-specific) activity"/>
    <property type="evidence" value="ECO:0007669"/>
    <property type="project" value="UniProtKB-EC"/>
</dbReference>
<comment type="caution">
    <text evidence="10">The sequence shown here is derived from an EMBL/GenBank/DDBJ whole genome shotgun (WGS) entry which is preliminary data.</text>
</comment>
<keyword evidence="6" id="KW-0680">Restriction system</keyword>
<evidence type="ECO:0000259" key="9">
    <source>
        <dbReference type="Pfam" id="PF01555"/>
    </source>
</evidence>
<dbReference type="GO" id="GO:0009307">
    <property type="term" value="P:DNA restriction-modification system"/>
    <property type="evidence" value="ECO:0007669"/>
    <property type="project" value="UniProtKB-KW"/>
</dbReference>
<dbReference type="GO" id="GO:0008170">
    <property type="term" value="F:N-methyltransferase activity"/>
    <property type="evidence" value="ECO:0007669"/>
    <property type="project" value="InterPro"/>
</dbReference>
<proteinExistence type="inferred from homology"/>
<evidence type="ECO:0000256" key="8">
    <source>
        <dbReference type="ARBA" id="ARBA00049120"/>
    </source>
</evidence>
<dbReference type="Pfam" id="PF01555">
    <property type="entry name" value="N6_N4_Mtase"/>
    <property type="match status" value="1"/>
</dbReference>
<dbReference type="InterPro" id="IPR002941">
    <property type="entry name" value="DNA_methylase_N4/N6"/>
</dbReference>
<organism evidence="10 11">
    <name type="scientific">Candidatus Desantisbacteria bacterium CG_4_10_14_0_8_um_filter_48_22</name>
    <dbReference type="NCBI Taxonomy" id="1974543"/>
    <lineage>
        <taxon>Bacteria</taxon>
        <taxon>Candidatus Desantisiibacteriota</taxon>
    </lineage>
</organism>
<dbReference type="AlphaFoldDB" id="A0A2M7SEK8"/>
<evidence type="ECO:0000256" key="1">
    <source>
        <dbReference type="ARBA" id="ARBA00010203"/>
    </source>
</evidence>
<dbReference type="PROSITE" id="PS00093">
    <property type="entry name" value="N4_MTASE"/>
    <property type="match status" value="1"/>
</dbReference>
<evidence type="ECO:0000313" key="11">
    <source>
        <dbReference type="Proteomes" id="UP000229307"/>
    </source>
</evidence>
<evidence type="ECO:0000256" key="5">
    <source>
        <dbReference type="ARBA" id="ARBA00022691"/>
    </source>
</evidence>
<comment type="catalytic activity">
    <reaction evidence="8">
        <text>a 2'-deoxycytidine in DNA + S-adenosyl-L-methionine = an N(4)-methyl-2'-deoxycytidine in DNA + S-adenosyl-L-homocysteine + H(+)</text>
        <dbReference type="Rhea" id="RHEA:16857"/>
        <dbReference type="Rhea" id="RHEA-COMP:11369"/>
        <dbReference type="Rhea" id="RHEA-COMP:13674"/>
        <dbReference type="ChEBI" id="CHEBI:15378"/>
        <dbReference type="ChEBI" id="CHEBI:57856"/>
        <dbReference type="ChEBI" id="CHEBI:59789"/>
        <dbReference type="ChEBI" id="CHEBI:85452"/>
        <dbReference type="ChEBI" id="CHEBI:137933"/>
        <dbReference type="EC" id="2.1.1.113"/>
    </reaction>
</comment>
<feature type="domain" description="DNA methylase N-4/N-6" evidence="9">
    <location>
        <begin position="63"/>
        <end position="147"/>
    </location>
</feature>
<evidence type="ECO:0000256" key="4">
    <source>
        <dbReference type="ARBA" id="ARBA00022679"/>
    </source>
</evidence>
<keyword evidence="5" id="KW-0949">S-adenosyl-L-methionine</keyword>
<dbReference type="Proteomes" id="UP000229307">
    <property type="component" value="Unassembled WGS sequence"/>
</dbReference>
<keyword evidence="3" id="KW-0489">Methyltransferase</keyword>
<dbReference type="InterPro" id="IPR029063">
    <property type="entry name" value="SAM-dependent_MTases_sf"/>
</dbReference>
<dbReference type="EC" id="2.1.1.113" evidence="2"/>
<dbReference type="SUPFAM" id="SSF53335">
    <property type="entry name" value="S-adenosyl-L-methionine-dependent methyltransferases"/>
    <property type="match status" value="3"/>
</dbReference>
<dbReference type="GO" id="GO:0032259">
    <property type="term" value="P:methylation"/>
    <property type="evidence" value="ECO:0007669"/>
    <property type="project" value="UniProtKB-KW"/>
</dbReference>
<reference evidence="11" key="1">
    <citation type="submission" date="2017-09" db="EMBL/GenBank/DDBJ databases">
        <title>Depth-based differentiation of microbial function through sediment-hosted aquifers and enrichment of novel symbionts in the deep terrestrial subsurface.</title>
        <authorList>
            <person name="Probst A.J."/>
            <person name="Ladd B."/>
            <person name="Jarett J.K."/>
            <person name="Geller-Mcgrath D.E."/>
            <person name="Sieber C.M.K."/>
            <person name="Emerson J.B."/>
            <person name="Anantharaman K."/>
            <person name="Thomas B.C."/>
            <person name="Malmstrom R."/>
            <person name="Stieglmeier M."/>
            <person name="Klingl A."/>
            <person name="Woyke T."/>
            <person name="Ryan C.M."/>
            <person name="Banfield J.F."/>
        </authorList>
    </citation>
    <scope>NUCLEOTIDE SEQUENCE [LARGE SCALE GENOMIC DNA]</scope>
</reference>
<protein>
    <recommendedName>
        <fullName evidence="2">site-specific DNA-methyltransferase (cytosine-N(4)-specific)</fullName>
        <ecNumber evidence="2">2.1.1.113</ecNumber>
    </recommendedName>
</protein>
<comment type="similarity">
    <text evidence="1">Belongs to the N(4)/N(6)-methyltransferase family. N(4) subfamily.</text>
</comment>
<dbReference type="EMBL" id="PFMR01000058">
    <property type="protein sequence ID" value="PIZ17965.1"/>
    <property type="molecule type" value="Genomic_DNA"/>
</dbReference>
<dbReference type="GO" id="GO:0003677">
    <property type="term" value="F:DNA binding"/>
    <property type="evidence" value="ECO:0007669"/>
    <property type="project" value="UniProtKB-KW"/>
</dbReference>
<evidence type="ECO:0000256" key="2">
    <source>
        <dbReference type="ARBA" id="ARBA00012185"/>
    </source>
</evidence>
<evidence type="ECO:0000313" key="10">
    <source>
        <dbReference type="EMBL" id="PIZ17965.1"/>
    </source>
</evidence>
<dbReference type="InterPro" id="IPR017985">
    <property type="entry name" value="MeTrfase_CN4_CS"/>
</dbReference>
<keyword evidence="7" id="KW-0238">DNA-binding</keyword>
<evidence type="ECO:0000256" key="7">
    <source>
        <dbReference type="ARBA" id="ARBA00023125"/>
    </source>
</evidence>
<sequence>MKNYTVDREKICVYDGYNIEQCSKCQSINSCKYLRSQLPLFEFLKIDDVTEVFDTKGIPQISISKKKSIYREKVVDHSWDYLGANTKEYTHRLHNYPAMMIPQVAGRLIETYRKKDSVLLDPFCGSGTVLVEAKLFGLNSYGIDINPLARLLSEVKTTLIEPYLLVRIKDKMLNNLKNIPDVIEYKTPNFHNIDFWFKKSVIKKLAIIKNEIYKIRDEEIKKFFLIVFSEVVRDVSNTRNNEFKLYRMPEEKLFDFNPDVFKIFVSKLERNILGMKMFYEKIDKRKNVQAIILDEDTRDKTSLKNESIGLVVTSPPYGDSKTTVAYGQFSRLSLQWMGLEGEDLAIDINSLGGKELKLPLSYYTFSSILLQKILYSIGEKDKWRARDVFRYFLDLRQCFIEISRVMHKGAIACIVIGNRSVKGIRIPSDEIICDFGDEFNLRHQKTIIRSIPNKRMPSRNSPTNIIGKTEETMLNEYIVILQKEE</sequence>
<keyword evidence="4" id="KW-0808">Transferase</keyword>
<name>A0A2M7SEK8_9BACT</name>
<dbReference type="Gene3D" id="3.40.50.150">
    <property type="entry name" value="Vaccinia Virus protein VP39"/>
    <property type="match status" value="2"/>
</dbReference>
<gene>
    <name evidence="10" type="ORF">COY52_01900</name>
</gene>
<accession>A0A2M7SEK8</accession>
<evidence type="ECO:0000256" key="3">
    <source>
        <dbReference type="ARBA" id="ARBA00022603"/>
    </source>
</evidence>